<sequence>MRVKTKVAVEEKFMLRPSVVPRFRVSRADPNWQAGLCGLVIRTSTASASRNIATAKAWDVYCVVVHPDARNTTDVSAVLLIRERRVREVRIDCRPATQLFARYRNGPLTSADPQRGHAPITSHHSRTPPLDACVPGTVPGLGSDLAPDALSHTITSIATITATPIAASVRPTRLRSHSTALLAGRMRHDSTRHDDTAPNLSARLDAPLEHPLSAVPASAAASSPAPIATLARAIHHASTLASVQVYFDTPHYPGPSQLVRDAALFTGQPSLTRHPEPA</sequence>
<gene>
    <name evidence="2" type="ORF">GMOD_00005837</name>
</gene>
<dbReference type="EMBL" id="KE747826">
    <property type="protein sequence ID" value="RMZ71303.1"/>
    <property type="molecule type" value="Genomic_DNA"/>
</dbReference>
<dbReference type="AlphaFoldDB" id="A0A3M7M9W1"/>
<protein>
    <submittedName>
        <fullName evidence="2">Uncharacterized protein</fullName>
    </submittedName>
</protein>
<evidence type="ECO:0000313" key="2">
    <source>
        <dbReference type="EMBL" id="RMZ71303.1"/>
    </source>
</evidence>
<accession>A0A3M7M9W1</accession>
<evidence type="ECO:0000313" key="3">
    <source>
        <dbReference type="Proteomes" id="UP000265663"/>
    </source>
</evidence>
<proteinExistence type="predicted"/>
<keyword evidence="3" id="KW-1185">Reference proteome</keyword>
<reference evidence="2 3" key="1">
    <citation type="journal article" date="2014" name="PLoS ONE">
        <title>De novo Genome Assembly of the Fungal Plant Pathogen Pyrenophora semeniperda.</title>
        <authorList>
            <person name="Soliai M.M."/>
            <person name="Meyer S.E."/>
            <person name="Udall J.A."/>
            <person name="Elzinga D.E."/>
            <person name="Hermansen R.A."/>
            <person name="Bodily P.M."/>
            <person name="Hart A.A."/>
            <person name="Coleman C.E."/>
        </authorList>
    </citation>
    <scope>NUCLEOTIDE SEQUENCE [LARGE SCALE GENOMIC DNA]</scope>
    <source>
        <strain evidence="2 3">CCB06</strain>
        <tissue evidence="2">Mycelium</tissue>
    </source>
</reference>
<organism evidence="2 3">
    <name type="scientific">Pyrenophora seminiperda CCB06</name>
    <dbReference type="NCBI Taxonomy" id="1302712"/>
    <lineage>
        <taxon>Eukaryota</taxon>
        <taxon>Fungi</taxon>
        <taxon>Dikarya</taxon>
        <taxon>Ascomycota</taxon>
        <taxon>Pezizomycotina</taxon>
        <taxon>Dothideomycetes</taxon>
        <taxon>Pleosporomycetidae</taxon>
        <taxon>Pleosporales</taxon>
        <taxon>Pleosporineae</taxon>
        <taxon>Pleosporaceae</taxon>
        <taxon>Pyrenophora</taxon>
    </lineage>
</organism>
<feature type="region of interest" description="Disordered" evidence="1">
    <location>
        <begin position="106"/>
        <end position="129"/>
    </location>
</feature>
<evidence type="ECO:0000256" key="1">
    <source>
        <dbReference type="SAM" id="MobiDB-lite"/>
    </source>
</evidence>
<name>A0A3M7M9W1_9PLEO</name>
<dbReference type="Proteomes" id="UP000265663">
    <property type="component" value="Unassembled WGS sequence"/>
</dbReference>